<evidence type="ECO:0008006" key="3">
    <source>
        <dbReference type="Google" id="ProtNLM"/>
    </source>
</evidence>
<gene>
    <name evidence="1" type="ordered locus">HRM2_14800</name>
</gene>
<organism evidence="1 2">
    <name type="scientific">Desulforapulum autotrophicum (strain ATCC 43914 / DSM 3382 / VKM B-1955 / HRM2)</name>
    <name type="common">Desulfobacterium autotrophicum</name>
    <dbReference type="NCBI Taxonomy" id="177437"/>
    <lineage>
        <taxon>Bacteria</taxon>
        <taxon>Pseudomonadati</taxon>
        <taxon>Thermodesulfobacteriota</taxon>
        <taxon>Desulfobacteria</taxon>
        <taxon>Desulfobacterales</taxon>
        <taxon>Desulfobacteraceae</taxon>
        <taxon>Desulforapulum</taxon>
    </lineage>
</organism>
<name>C0Q9M5_DESAH</name>
<reference evidence="1 2" key="1">
    <citation type="journal article" date="2009" name="Environ. Microbiol.">
        <title>Genome sequence of Desulfobacterium autotrophicum HRM2, a marine sulfate reducer oxidizing organic carbon completely to carbon dioxide.</title>
        <authorList>
            <person name="Strittmatter A.W."/>
            <person name="Liesegang H."/>
            <person name="Rabus R."/>
            <person name="Decker I."/>
            <person name="Amann J."/>
            <person name="Andres S."/>
            <person name="Henne A."/>
            <person name="Fricke W.F."/>
            <person name="Martinez-Arias R."/>
            <person name="Bartels D."/>
            <person name="Goesmann A."/>
            <person name="Krause L."/>
            <person name="Puehler A."/>
            <person name="Klenk H.P."/>
            <person name="Richter M."/>
            <person name="Schuler M."/>
            <person name="Gloeckner F.O."/>
            <person name="Meyerdierks A."/>
            <person name="Gottschalk G."/>
            <person name="Amann R."/>
        </authorList>
    </citation>
    <scope>NUCLEOTIDE SEQUENCE [LARGE SCALE GENOMIC DNA]</scope>
    <source>
        <strain evidence="2">ATCC 43914 / DSM 3382 / HRM2</strain>
    </source>
</reference>
<accession>C0Q9M5</accession>
<evidence type="ECO:0000313" key="1">
    <source>
        <dbReference type="EMBL" id="ACN14589.1"/>
    </source>
</evidence>
<dbReference type="AlphaFoldDB" id="C0Q9M5"/>
<dbReference type="EMBL" id="CP001087">
    <property type="protein sequence ID" value="ACN14589.1"/>
    <property type="molecule type" value="Genomic_DNA"/>
</dbReference>
<evidence type="ECO:0000313" key="2">
    <source>
        <dbReference type="Proteomes" id="UP000000442"/>
    </source>
</evidence>
<dbReference type="KEGG" id="dat:HRM2_14800"/>
<proteinExistence type="predicted"/>
<protein>
    <recommendedName>
        <fullName evidence="3">DUF2357 domain-containing protein</fullName>
    </recommendedName>
</protein>
<dbReference type="eggNOG" id="ENOG502ZAU9">
    <property type="taxonomic scope" value="Bacteria"/>
</dbReference>
<dbReference type="HOGENOM" id="CLU_451810_0_0_7"/>
<dbReference type="STRING" id="177437.HRM2_14800"/>
<keyword evidence="2" id="KW-1185">Reference proteome</keyword>
<dbReference type="Proteomes" id="UP000000442">
    <property type="component" value="Chromosome"/>
</dbReference>
<sequence>MTGEALINGHTQMGADDVMVSDGTHKLSFNGHIVSFFDAVEDKEEQVKFEIVVKALLQIDKVLTGPDDVSDMLPPPLVPRQVFDDDGEFNPLEILLDHVLKKGHLHEINRRPRIDMRYDDRVLPVSRAKRLSPSAHRHLAAHSECWQRRTLTGIQPKKIMGQISEDEYGLYENRVYARLLDRLDRSLNKRLQELSELLENFDEGLKLESADSLNYRLRNSLFSLWGETFTSMESVSLVRCKIERVQKRLKEYSKSIKGLIQGNLYNRVPRNAQVASKIQLTNILAHDQHYRFIVKLWNSSLEGNDKNILPEEKYKKNMALQLAYINYCKLLIVRSLKELGYFSKSKGIHGCRFLFKGHELTVTLKKASWEIENKRSGQKLILIPIASWNSEGLKTIKEGDKLIIPCCLNSVGNTFLTPSDWITGKYDGPLVLSPLDFYVQERLVSLLISWILLKPFQAYGQLINKLPRTIMPQLKNIKSCKVEGEYSVRLLEPISDRDAGLILNALEAANADGSRAQFETAKVFMDQITRCPFCQEEAKLTPWEGGQAFKAVCSRSDCKLEWGIFCRSHEIPNVRFYTKDRKKGGFKNNGRWSDQYELKCPERN</sequence>